<reference evidence="1 2" key="1">
    <citation type="submission" date="2021-11" db="EMBL/GenBank/DDBJ databases">
        <title>Draft genome sequence of Paenibacillus profundus YoMME, a new Gram-positive bacteria with exoelectrogenic properties.</title>
        <authorList>
            <person name="Hubenova Y."/>
            <person name="Hubenova E."/>
            <person name="Manasiev Y."/>
            <person name="Peykov S."/>
            <person name="Mitov M."/>
        </authorList>
    </citation>
    <scope>NUCLEOTIDE SEQUENCE [LARGE SCALE GENOMIC DNA]</scope>
    <source>
        <strain evidence="1 2">YoMME</strain>
    </source>
</reference>
<gene>
    <name evidence="1" type="ORF">LQV63_31320</name>
</gene>
<protein>
    <submittedName>
        <fullName evidence="1">Uncharacterized protein</fullName>
    </submittedName>
</protein>
<accession>A0ABS8YPH6</accession>
<name>A0ABS8YPH6_9BACL</name>
<organism evidence="1 2">
    <name type="scientific">Paenibacillus profundus</name>
    <dbReference type="NCBI Taxonomy" id="1173085"/>
    <lineage>
        <taxon>Bacteria</taxon>
        <taxon>Bacillati</taxon>
        <taxon>Bacillota</taxon>
        <taxon>Bacilli</taxon>
        <taxon>Bacillales</taxon>
        <taxon>Paenibacillaceae</taxon>
        <taxon>Paenibacillus</taxon>
    </lineage>
</organism>
<comment type="caution">
    <text evidence="1">The sequence shown here is derived from an EMBL/GenBank/DDBJ whole genome shotgun (WGS) entry which is preliminary data.</text>
</comment>
<proteinExistence type="predicted"/>
<evidence type="ECO:0000313" key="2">
    <source>
        <dbReference type="Proteomes" id="UP001199916"/>
    </source>
</evidence>
<keyword evidence="2" id="KW-1185">Reference proteome</keyword>
<sequence>MNAQKIQQKIDSLHYWDAWVLKLSCDHFADEVTLEYEDSDGNVTYKFSGCFRTLFEHSVGYEKEVPVKNLTRAQMPYFLHDVEVGEVESGSQKFYSCKITMPPMGLEIWCKDIEVKR</sequence>
<dbReference type="EMBL" id="JAJNBZ010000073">
    <property type="protein sequence ID" value="MCE5173718.1"/>
    <property type="molecule type" value="Genomic_DNA"/>
</dbReference>
<dbReference type="Proteomes" id="UP001199916">
    <property type="component" value="Unassembled WGS sequence"/>
</dbReference>
<evidence type="ECO:0000313" key="1">
    <source>
        <dbReference type="EMBL" id="MCE5173718.1"/>
    </source>
</evidence>
<dbReference type="RefSeq" id="WP_233699612.1">
    <property type="nucleotide sequence ID" value="NZ_JAJNBZ010000073.1"/>
</dbReference>